<dbReference type="PROSITE" id="PS51257">
    <property type="entry name" value="PROKAR_LIPOPROTEIN"/>
    <property type="match status" value="1"/>
</dbReference>
<accession>K1JH12</accession>
<dbReference type="AlphaFoldDB" id="K1JH12"/>
<dbReference type="PATRIC" id="fig|742823.3.peg.1562"/>
<dbReference type="OrthoDB" id="9156373at2"/>
<protein>
    <recommendedName>
        <fullName evidence="4">Lipoprotein</fullName>
    </recommendedName>
</protein>
<organism evidence="2 3">
    <name type="scientific">Sutterella wadsworthensis 2_1_59BFAA</name>
    <dbReference type="NCBI Taxonomy" id="742823"/>
    <lineage>
        <taxon>Bacteria</taxon>
        <taxon>Pseudomonadati</taxon>
        <taxon>Pseudomonadota</taxon>
        <taxon>Betaproteobacteria</taxon>
        <taxon>Burkholderiales</taxon>
        <taxon>Sutterellaceae</taxon>
        <taxon>Sutterella</taxon>
    </lineage>
</organism>
<keyword evidence="3" id="KW-1185">Reference proteome</keyword>
<feature type="chain" id="PRO_5003846220" description="Lipoprotein" evidence="1">
    <location>
        <begin position="25"/>
        <end position="188"/>
    </location>
</feature>
<reference evidence="2 3" key="1">
    <citation type="submission" date="2012-05" db="EMBL/GenBank/DDBJ databases">
        <title>The Genome Sequence of Sutterella wadsworthensis 2_1_59BFAA.</title>
        <authorList>
            <consortium name="The Broad Institute Genome Sequencing Platform"/>
            <person name="Earl A."/>
            <person name="Ward D."/>
            <person name="Feldgarden M."/>
            <person name="Gevers D."/>
            <person name="Daigneault M."/>
            <person name="Strauss J."/>
            <person name="Allen-Vercoe E."/>
            <person name="Walker B."/>
            <person name="Young S.K."/>
            <person name="Zeng Q."/>
            <person name="Gargeya S."/>
            <person name="Fitzgerald M."/>
            <person name="Haas B."/>
            <person name="Abouelleil A."/>
            <person name="Alvarado L."/>
            <person name="Arachchi H.M."/>
            <person name="Berlin A.M."/>
            <person name="Chapman S.B."/>
            <person name="Goldberg J."/>
            <person name="Griggs A."/>
            <person name="Gujja S."/>
            <person name="Hansen M."/>
            <person name="Howarth C."/>
            <person name="Imamovic A."/>
            <person name="Larimer J."/>
            <person name="McCowen C."/>
            <person name="Montmayeur A."/>
            <person name="Murphy C."/>
            <person name="Neiman D."/>
            <person name="Pearson M."/>
            <person name="Priest M."/>
            <person name="Roberts A."/>
            <person name="Saif S."/>
            <person name="Shea T."/>
            <person name="Sisk P."/>
            <person name="Sykes S."/>
            <person name="Wortman J."/>
            <person name="Nusbaum C."/>
            <person name="Birren B."/>
        </authorList>
    </citation>
    <scope>NUCLEOTIDE SEQUENCE [LARGE SCALE GENOMIC DNA]</scope>
    <source>
        <strain evidence="2 3">2_1_59BFAA</strain>
    </source>
</reference>
<evidence type="ECO:0000313" key="2">
    <source>
        <dbReference type="EMBL" id="EKB30880.1"/>
    </source>
</evidence>
<evidence type="ECO:0008006" key="4">
    <source>
        <dbReference type="Google" id="ProtNLM"/>
    </source>
</evidence>
<dbReference type="EMBL" id="ADMG01000035">
    <property type="protein sequence ID" value="EKB30880.1"/>
    <property type="molecule type" value="Genomic_DNA"/>
</dbReference>
<sequence length="188" mass="20796">MRSRLSLLTISFAMLSLLAGCATAPRGTNTDAGTQQEVTSTRRHTTAERFAKTTDNELYNERIAQVSRDIRAICTSPANRPYYAKTPCLPSGMTEAHLKDGSRITPEARRVAERVFASLHKLNEDTRSLMISSGDAHLIKLARHSREMVDPKISALQSSLLKGAMTWAEYNRARLEVYDASRTGAPAE</sequence>
<dbReference type="RefSeq" id="WP_005435814.1">
    <property type="nucleotide sequence ID" value="NZ_JH815517.1"/>
</dbReference>
<gene>
    <name evidence="2" type="ORF">HMPREF9465_01570</name>
</gene>
<evidence type="ECO:0000313" key="3">
    <source>
        <dbReference type="Proteomes" id="UP000005835"/>
    </source>
</evidence>
<dbReference type="HOGENOM" id="CLU_1440384_0_0_4"/>
<name>K1JH12_9BURK</name>
<evidence type="ECO:0000256" key="1">
    <source>
        <dbReference type="SAM" id="SignalP"/>
    </source>
</evidence>
<feature type="signal peptide" evidence="1">
    <location>
        <begin position="1"/>
        <end position="24"/>
    </location>
</feature>
<proteinExistence type="predicted"/>
<dbReference type="eggNOG" id="ENOG5030YF7">
    <property type="taxonomic scope" value="Bacteria"/>
</dbReference>
<keyword evidence="1" id="KW-0732">Signal</keyword>
<comment type="caution">
    <text evidence="2">The sequence shown here is derived from an EMBL/GenBank/DDBJ whole genome shotgun (WGS) entry which is preliminary data.</text>
</comment>
<dbReference type="Proteomes" id="UP000005835">
    <property type="component" value="Unassembled WGS sequence"/>
</dbReference>